<dbReference type="OrthoDB" id="457005at2"/>
<feature type="non-terminal residue" evidence="6">
    <location>
        <position position="254"/>
    </location>
</feature>
<dbReference type="PANTHER" id="PTHR30085">
    <property type="entry name" value="AMINO ACID ABC TRANSPORTER PERMEASE"/>
    <property type="match status" value="1"/>
</dbReference>
<dbReference type="AlphaFoldDB" id="A0A2T1G2X8"/>
<evidence type="ECO:0000313" key="7">
    <source>
        <dbReference type="Proteomes" id="UP000238937"/>
    </source>
</evidence>
<feature type="chain" id="PRO_5015394361" evidence="4">
    <location>
        <begin position="22"/>
        <end position="254"/>
    </location>
</feature>
<comment type="caution">
    <text evidence="6">The sequence shown here is derived from an EMBL/GenBank/DDBJ whole genome shotgun (WGS) entry which is preliminary data.</text>
</comment>
<evidence type="ECO:0000313" key="6">
    <source>
        <dbReference type="EMBL" id="PSB51603.1"/>
    </source>
</evidence>
<keyword evidence="3 4" id="KW-0732">Signal</keyword>
<sequence>MKNKCQSNRFKSLFFALVSIASIVTWQIPTPAGTLKEIQQRRKLIVAVKDNLPLLGSRDRSGNLQGLEIDIARKLATEIFGNPESIQLVPVANQDRLKVAIDGKVDLTIARVTITPTRSRVVDFSRSYYSDGTAIITNRANIVKNSDLAGKKVAVLNNSTTIGSLQFVIPEAKLVGVNNYRQAQSLLATGKVVAIAADRSLLLGWSKTEPKYRLLPDKLSTEALGIVIPKGMQYDPLRELVDRSIDRWRADGWL</sequence>
<dbReference type="EMBL" id="PVWO01000353">
    <property type="protein sequence ID" value="PSB51603.1"/>
    <property type="molecule type" value="Genomic_DNA"/>
</dbReference>
<dbReference type="SMART" id="SM00062">
    <property type="entry name" value="PBPb"/>
    <property type="match status" value="1"/>
</dbReference>
<reference evidence="6 7" key="1">
    <citation type="submission" date="2018-03" db="EMBL/GenBank/DDBJ databases">
        <title>The ancient ancestry and fast evolution of plastids.</title>
        <authorList>
            <person name="Moore K.R."/>
            <person name="Magnabosco C."/>
            <person name="Momper L."/>
            <person name="Gold D.A."/>
            <person name="Bosak T."/>
            <person name="Fournier G.P."/>
        </authorList>
    </citation>
    <scope>NUCLEOTIDE SEQUENCE [LARGE SCALE GENOMIC DNA]</scope>
    <source>
        <strain evidence="6 7">CCALA 037</strain>
    </source>
</reference>
<proteinExistence type="inferred from homology"/>
<dbReference type="RefSeq" id="WP_106309616.1">
    <property type="nucleotide sequence ID" value="NZ_PVWO01000353.1"/>
</dbReference>
<dbReference type="Gene3D" id="3.40.190.10">
    <property type="entry name" value="Periplasmic binding protein-like II"/>
    <property type="match status" value="2"/>
</dbReference>
<protein>
    <submittedName>
        <fullName evidence="6">ABC transporter substrate-binding protein</fullName>
    </submittedName>
</protein>
<dbReference type="GO" id="GO:0006865">
    <property type="term" value="P:amino acid transport"/>
    <property type="evidence" value="ECO:0007669"/>
    <property type="project" value="TreeGrafter"/>
</dbReference>
<evidence type="ECO:0000256" key="1">
    <source>
        <dbReference type="ARBA" id="ARBA00010333"/>
    </source>
</evidence>
<feature type="domain" description="Solute-binding protein family 3/N-terminal" evidence="5">
    <location>
        <begin position="43"/>
        <end position="254"/>
    </location>
</feature>
<accession>A0A2T1G2X8</accession>
<evidence type="ECO:0000256" key="3">
    <source>
        <dbReference type="ARBA" id="ARBA00022729"/>
    </source>
</evidence>
<comment type="similarity">
    <text evidence="1">Belongs to the bacterial solute-binding protein 3 family.</text>
</comment>
<evidence type="ECO:0000256" key="4">
    <source>
        <dbReference type="SAM" id="SignalP"/>
    </source>
</evidence>
<dbReference type="InterPro" id="IPR001638">
    <property type="entry name" value="Solute-binding_3/MltF_N"/>
</dbReference>
<dbReference type="InterPro" id="IPR051455">
    <property type="entry name" value="Bact_solute-bind_prot3"/>
</dbReference>
<organism evidence="6 7">
    <name type="scientific">Chamaesiphon polymorphus CCALA 037</name>
    <dbReference type="NCBI Taxonomy" id="2107692"/>
    <lineage>
        <taxon>Bacteria</taxon>
        <taxon>Bacillati</taxon>
        <taxon>Cyanobacteriota</taxon>
        <taxon>Cyanophyceae</taxon>
        <taxon>Gomontiellales</taxon>
        <taxon>Chamaesiphonaceae</taxon>
        <taxon>Chamaesiphon</taxon>
    </lineage>
</organism>
<dbReference type="Pfam" id="PF00497">
    <property type="entry name" value="SBP_bac_3"/>
    <property type="match status" value="1"/>
</dbReference>
<evidence type="ECO:0000259" key="5">
    <source>
        <dbReference type="SMART" id="SM00062"/>
    </source>
</evidence>
<gene>
    <name evidence="6" type="ORF">C7B77_21395</name>
</gene>
<dbReference type="PANTHER" id="PTHR30085:SF6">
    <property type="entry name" value="ABC TRANSPORTER GLUTAMINE-BINDING PROTEIN GLNH"/>
    <property type="match status" value="1"/>
</dbReference>
<keyword evidence="2" id="KW-0813">Transport</keyword>
<dbReference type="GO" id="GO:0005576">
    <property type="term" value="C:extracellular region"/>
    <property type="evidence" value="ECO:0007669"/>
    <property type="project" value="TreeGrafter"/>
</dbReference>
<name>A0A2T1G2X8_9CYAN</name>
<dbReference type="Proteomes" id="UP000238937">
    <property type="component" value="Unassembled WGS sequence"/>
</dbReference>
<feature type="signal peptide" evidence="4">
    <location>
        <begin position="1"/>
        <end position="21"/>
    </location>
</feature>
<dbReference type="SUPFAM" id="SSF53850">
    <property type="entry name" value="Periplasmic binding protein-like II"/>
    <property type="match status" value="1"/>
</dbReference>
<evidence type="ECO:0000256" key="2">
    <source>
        <dbReference type="ARBA" id="ARBA00022448"/>
    </source>
</evidence>
<dbReference type="GO" id="GO:0030288">
    <property type="term" value="C:outer membrane-bounded periplasmic space"/>
    <property type="evidence" value="ECO:0007669"/>
    <property type="project" value="TreeGrafter"/>
</dbReference>
<keyword evidence="7" id="KW-1185">Reference proteome</keyword>